<feature type="domain" description="Secretion system C-terminal sorting" evidence="3">
    <location>
        <begin position="240"/>
        <end position="305"/>
    </location>
</feature>
<dbReference type="Proteomes" id="UP000077824">
    <property type="component" value="Chromosome"/>
</dbReference>
<dbReference type="KEGG" id="chh:A0O34_08520"/>
<dbReference type="NCBIfam" id="TIGR04183">
    <property type="entry name" value="Por_Secre_tail"/>
    <property type="match status" value="1"/>
</dbReference>
<accession>A0A172XU76</accession>
<keyword evidence="1 2" id="KW-0732">Signal</keyword>
<evidence type="ECO:0000256" key="2">
    <source>
        <dbReference type="SAM" id="SignalP"/>
    </source>
</evidence>
<keyword evidence="5" id="KW-1185">Reference proteome</keyword>
<evidence type="ECO:0000256" key="1">
    <source>
        <dbReference type="ARBA" id="ARBA00022729"/>
    </source>
</evidence>
<dbReference type="EMBL" id="CP015199">
    <property type="protein sequence ID" value="ANF50563.1"/>
    <property type="molecule type" value="Genomic_DNA"/>
</dbReference>
<feature type="signal peptide" evidence="2">
    <location>
        <begin position="1"/>
        <end position="19"/>
    </location>
</feature>
<organism evidence="4 5">
    <name type="scientific">Chryseobacterium glaciei</name>
    <dbReference type="NCBI Taxonomy" id="1685010"/>
    <lineage>
        <taxon>Bacteria</taxon>
        <taxon>Pseudomonadati</taxon>
        <taxon>Bacteroidota</taxon>
        <taxon>Flavobacteriia</taxon>
        <taxon>Flavobacteriales</taxon>
        <taxon>Weeksellaceae</taxon>
        <taxon>Chryseobacterium group</taxon>
        <taxon>Chryseobacterium</taxon>
    </lineage>
</organism>
<dbReference type="AlphaFoldDB" id="A0A172XU76"/>
<evidence type="ECO:0000313" key="4">
    <source>
        <dbReference type="EMBL" id="ANF50563.1"/>
    </source>
</evidence>
<dbReference type="InterPro" id="IPR026444">
    <property type="entry name" value="Secre_tail"/>
</dbReference>
<dbReference type="Gene3D" id="2.60.120.200">
    <property type="match status" value="1"/>
</dbReference>
<dbReference type="NCBIfam" id="NF038128">
    <property type="entry name" value="choice_anch_J"/>
    <property type="match status" value="1"/>
</dbReference>
<dbReference type="Pfam" id="PF18962">
    <property type="entry name" value="Por_Secre_tail"/>
    <property type="match status" value="1"/>
</dbReference>
<reference evidence="4 5" key="1">
    <citation type="submission" date="2016-04" db="EMBL/GenBank/DDBJ databases">
        <title>Complete Genome Sequence of Chryseobacterium sp. IHBB 10212.</title>
        <authorList>
            <person name="Pal M."/>
            <person name="Swarnkar M.K."/>
            <person name="Kaushal K."/>
            <person name="Chhibber S."/>
            <person name="Singh A.K."/>
            <person name="Gulati A."/>
        </authorList>
    </citation>
    <scope>NUCLEOTIDE SEQUENCE [LARGE SCALE GENOMIC DNA]</scope>
    <source>
        <strain evidence="4 5">IHBB 10212</strain>
    </source>
</reference>
<feature type="chain" id="PRO_5008003778" description="Secretion system C-terminal sorting domain-containing protein" evidence="2">
    <location>
        <begin position="20"/>
        <end position="307"/>
    </location>
</feature>
<name>A0A172XU76_9FLAO</name>
<dbReference type="STRING" id="1685010.A0O34_08520"/>
<dbReference type="RefSeq" id="WP_066753732.1">
    <property type="nucleotide sequence ID" value="NZ_CP015199.1"/>
</dbReference>
<dbReference type="OrthoDB" id="8781670at2"/>
<protein>
    <recommendedName>
        <fullName evidence="3">Secretion system C-terminal sorting domain-containing protein</fullName>
    </recommendedName>
</protein>
<proteinExistence type="predicted"/>
<gene>
    <name evidence="4" type="ORF">A0O34_08520</name>
</gene>
<evidence type="ECO:0000313" key="5">
    <source>
        <dbReference type="Proteomes" id="UP000077824"/>
    </source>
</evidence>
<evidence type="ECO:0000259" key="3">
    <source>
        <dbReference type="Pfam" id="PF18962"/>
    </source>
</evidence>
<sequence length="307" mass="32808">MKKLLLSLSLLLTGAATQAQTVLLNEDFESYTNFAITGFGSWLTLDLDALTTYTGGGDPTWDNAGEAMAYQIFNPSVAGVTNQATPTTADPETRNFDPHSGLKYAASWAAVPVGTVTANNDWLISPAVTLGASNNLLSLWTKAMSSTYTPERYRIGVYVGSGTPTAVANFTIISGASPLTATPLTWQRISYALDAYAGQTIRIGIQCISADKYMFMVDDVRITTGSLGTSEATKAKTTNIYPNPTKGEINIKTDKKIKSSTVLDFSGKSVLKSTSDRVDISSLPKGAYLLQVEFSDGTTSSEKVIKE</sequence>